<dbReference type="AlphaFoldDB" id="A0A316EFP2"/>
<dbReference type="EMBL" id="QGGR01000040">
    <property type="protein sequence ID" value="PWK30168.1"/>
    <property type="molecule type" value="Genomic_DNA"/>
</dbReference>
<dbReference type="Proteomes" id="UP000245697">
    <property type="component" value="Unassembled WGS sequence"/>
</dbReference>
<gene>
    <name evidence="2" type="ORF">BC793_14022</name>
</gene>
<evidence type="ECO:0000256" key="1">
    <source>
        <dbReference type="SAM" id="MobiDB-lite"/>
    </source>
</evidence>
<feature type="compositionally biased region" description="Low complexity" evidence="1">
    <location>
        <begin position="81"/>
        <end position="117"/>
    </location>
</feature>
<protein>
    <submittedName>
        <fullName evidence="2">Uncharacterized protein</fullName>
    </submittedName>
</protein>
<proteinExistence type="predicted"/>
<dbReference type="OrthoDB" id="5125216at2"/>
<evidence type="ECO:0000313" key="2">
    <source>
        <dbReference type="EMBL" id="PWK30168.1"/>
    </source>
</evidence>
<organism evidence="2 3">
    <name type="scientific">Actinoplanes xinjiangensis</name>
    <dbReference type="NCBI Taxonomy" id="512350"/>
    <lineage>
        <taxon>Bacteria</taxon>
        <taxon>Bacillati</taxon>
        <taxon>Actinomycetota</taxon>
        <taxon>Actinomycetes</taxon>
        <taxon>Micromonosporales</taxon>
        <taxon>Micromonosporaceae</taxon>
        <taxon>Actinoplanes</taxon>
    </lineage>
</organism>
<evidence type="ECO:0000313" key="3">
    <source>
        <dbReference type="Proteomes" id="UP000245697"/>
    </source>
</evidence>
<reference evidence="2 3" key="1">
    <citation type="submission" date="2018-05" db="EMBL/GenBank/DDBJ databases">
        <title>Genomic Encyclopedia of Archaeal and Bacterial Type Strains, Phase II (KMG-II): from individual species to whole genera.</title>
        <authorList>
            <person name="Goeker M."/>
        </authorList>
    </citation>
    <scope>NUCLEOTIDE SEQUENCE [LARGE SCALE GENOMIC DNA]</scope>
    <source>
        <strain evidence="2 3">DSM 45184</strain>
    </source>
</reference>
<name>A0A316EFP2_9ACTN</name>
<accession>A0A316EFP2</accession>
<comment type="caution">
    <text evidence="2">The sequence shown here is derived from an EMBL/GenBank/DDBJ whole genome shotgun (WGS) entry which is preliminary data.</text>
</comment>
<dbReference type="RefSeq" id="WP_109602681.1">
    <property type="nucleotide sequence ID" value="NZ_BONA01000099.1"/>
</dbReference>
<sequence length="137" mass="13634">MKVLKLAAGFAVGYVVGSRAGREKYEQIAAYARKTSSHPTVVQAQEKAKGLLSNGSQAVVAKLPHADSATSGKSGSDSHTTSRPAAVSPSPATPSSTSSPVTPSSTSSSGTSSTSSPARPPKPARTTPSTVGGDPLA</sequence>
<feature type="compositionally biased region" description="Polar residues" evidence="1">
    <location>
        <begin position="68"/>
        <end position="79"/>
    </location>
</feature>
<keyword evidence="3" id="KW-1185">Reference proteome</keyword>
<feature type="region of interest" description="Disordered" evidence="1">
    <location>
        <begin position="33"/>
        <end position="137"/>
    </location>
</feature>